<feature type="region of interest" description="Disordered" evidence="1">
    <location>
        <begin position="70"/>
        <end position="89"/>
    </location>
</feature>
<dbReference type="GO" id="GO:0005829">
    <property type="term" value="C:cytosol"/>
    <property type="evidence" value="ECO:0007669"/>
    <property type="project" value="TreeGrafter"/>
</dbReference>
<dbReference type="Proteomes" id="UP000295210">
    <property type="component" value="Unassembled WGS sequence"/>
</dbReference>
<dbReference type="InterPro" id="IPR044668">
    <property type="entry name" value="PuuD-like"/>
</dbReference>
<dbReference type="InterPro" id="IPR011697">
    <property type="entry name" value="Peptidase_C26"/>
</dbReference>
<comment type="caution">
    <text evidence="2">The sequence shown here is derived from an EMBL/GenBank/DDBJ whole genome shotgun (WGS) entry which is preliminary data.</text>
</comment>
<keyword evidence="2" id="KW-0315">Glutamine amidotransferase</keyword>
<dbReference type="PROSITE" id="PS51273">
    <property type="entry name" value="GATASE_TYPE_1"/>
    <property type="match status" value="1"/>
</dbReference>
<sequence>MNGPRPRIAIPEPNSLDVGYSERTWPQYAAAIESSGGTAIKVPLGLAPAQAAELIASCAGFLLPGSSADIDPQKYGQPADPASAPPDPRREALDELLLQDAFNLGKPIFGICYGHQSLNVWKGGPLIQNLTTCVDHQPGNSISEAHSITSPPASSLLASLAPGGGVVNSSHHQAVRVAGDSLRVTARSAEDNVIEAVEGGSDQFVIGVQWHPERTYDNPLSRGLFDSFIEAARKWTPRVSNGAYPR</sequence>
<dbReference type="InterPro" id="IPR029062">
    <property type="entry name" value="Class_I_gatase-like"/>
</dbReference>
<name>A0A4R1L3D0_9BACT</name>
<protein>
    <submittedName>
        <fullName evidence="2">Putative glutamine amidotransferase</fullName>
    </submittedName>
</protein>
<evidence type="ECO:0000313" key="3">
    <source>
        <dbReference type="Proteomes" id="UP000295210"/>
    </source>
</evidence>
<dbReference type="RefSeq" id="WP_131995978.1">
    <property type="nucleotide sequence ID" value="NZ_SMGK01000003.1"/>
</dbReference>
<dbReference type="Pfam" id="PF07722">
    <property type="entry name" value="Peptidase_C26"/>
    <property type="match status" value="1"/>
</dbReference>
<keyword evidence="3" id="KW-1185">Reference proteome</keyword>
<dbReference type="EMBL" id="SMGK01000003">
    <property type="protein sequence ID" value="TCK72538.1"/>
    <property type="molecule type" value="Genomic_DNA"/>
</dbReference>
<gene>
    <name evidence="2" type="ORF">C7378_2120</name>
</gene>
<dbReference type="OrthoDB" id="9813383at2"/>
<dbReference type="PANTHER" id="PTHR43235:SF1">
    <property type="entry name" value="GLUTAMINE AMIDOTRANSFERASE PB2B2.05-RELATED"/>
    <property type="match status" value="1"/>
</dbReference>
<accession>A0A4R1L3D0</accession>
<keyword evidence="2" id="KW-0808">Transferase</keyword>
<organism evidence="2 3">
    <name type="scientific">Acidipila rosea</name>
    <dbReference type="NCBI Taxonomy" id="768535"/>
    <lineage>
        <taxon>Bacteria</taxon>
        <taxon>Pseudomonadati</taxon>
        <taxon>Acidobacteriota</taxon>
        <taxon>Terriglobia</taxon>
        <taxon>Terriglobales</taxon>
        <taxon>Acidobacteriaceae</taxon>
        <taxon>Acidipila</taxon>
    </lineage>
</organism>
<dbReference type="Gene3D" id="3.40.50.880">
    <property type="match status" value="1"/>
</dbReference>
<dbReference type="GO" id="GO:0006598">
    <property type="term" value="P:polyamine catabolic process"/>
    <property type="evidence" value="ECO:0007669"/>
    <property type="project" value="TreeGrafter"/>
</dbReference>
<evidence type="ECO:0000256" key="1">
    <source>
        <dbReference type="SAM" id="MobiDB-lite"/>
    </source>
</evidence>
<reference evidence="2 3" key="1">
    <citation type="submission" date="2019-03" db="EMBL/GenBank/DDBJ databases">
        <title>Genomic Encyclopedia of Type Strains, Phase IV (KMG-IV): sequencing the most valuable type-strain genomes for metagenomic binning, comparative biology and taxonomic classification.</title>
        <authorList>
            <person name="Goeker M."/>
        </authorList>
    </citation>
    <scope>NUCLEOTIDE SEQUENCE [LARGE SCALE GENOMIC DNA]</scope>
    <source>
        <strain evidence="2 3">DSM 103428</strain>
    </source>
</reference>
<dbReference type="CDD" id="cd01745">
    <property type="entry name" value="GATase1_2"/>
    <property type="match status" value="1"/>
</dbReference>
<dbReference type="PANTHER" id="PTHR43235">
    <property type="entry name" value="GLUTAMINE AMIDOTRANSFERASE PB2B2.05-RELATED"/>
    <property type="match status" value="1"/>
</dbReference>
<proteinExistence type="predicted"/>
<evidence type="ECO:0000313" key="2">
    <source>
        <dbReference type="EMBL" id="TCK72538.1"/>
    </source>
</evidence>
<dbReference type="GO" id="GO:0016740">
    <property type="term" value="F:transferase activity"/>
    <property type="evidence" value="ECO:0007669"/>
    <property type="project" value="UniProtKB-KW"/>
</dbReference>
<dbReference type="SUPFAM" id="SSF52317">
    <property type="entry name" value="Class I glutamine amidotransferase-like"/>
    <property type="match status" value="1"/>
</dbReference>
<dbReference type="GO" id="GO:0033969">
    <property type="term" value="F:gamma-glutamyl-gamma-aminobutyrate hydrolase activity"/>
    <property type="evidence" value="ECO:0007669"/>
    <property type="project" value="TreeGrafter"/>
</dbReference>
<dbReference type="AlphaFoldDB" id="A0A4R1L3D0"/>